<evidence type="ECO:0000313" key="2">
    <source>
        <dbReference type="EMBL" id="TYD00473.1"/>
    </source>
</evidence>
<dbReference type="InterPro" id="IPR005531">
    <property type="entry name" value="Asp23"/>
</dbReference>
<sequence length="128" mass="13698">MTASPDAVDTGDRGTLTISEKAIEKIAGQIAMETPHILGATGGFLGIGGHHDEDSRPRVKVRLHGKMASIEVSAGVRYPTPLRATTENLRERIRSGVSSRTGVDVRHVDIDITSLVGGSTNTDRRELQ</sequence>
<gene>
    <name evidence="2" type="ORF">FQ377_03260</name>
</gene>
<evidence type="ECO:0000256" key="1">
    <source>
        <dbReference type="ARBA" id="ARBA00005721"/>
    </source>
</evidence>
<proteinExistence type="inferred from homology"/>
<name>A0A5D0XUH4_9MICC</name>
<dbReference type="EMBL" id="VSLD01000001">
    <property type="protein sequence ID" value="TYD00473.1"/>
    <property type="molecule type" value="Genomic_DNA"/>
</dbReference>
<dbReference type="OrthoDB" id="3217325at2"/>
<reference evidence="2 3" key="1">
    <citation type="submission" date="2019-08" db="EMBL/GenBank/DDBJ databases">
        <title>Genone of Arthrobacter echini P9.</title>
        <authorList>
            <person name="Bowman J.P."/>
        </authorList>
    </citation>
    <scope>NUCLEOTIDE SEQUENCE [LARGE SCALE GENOMIC DNA]</scope>
    <source>
        <strain evidence="2 3">P9</strain>
    </source>
</reference>
<evidence type="ECO:0000313" key="3">
    <source>
        <dbReference type="Proteomes" id="UP000323410"/>
    </source>
</evidence>
<protein>
    <submittedName>
        <fullName evidence="2">Asp23/Gls24 family envelope stress response protein</fullName>
    </submittedName>
</protein>
<keyword evidence="3" id="KW-1185">Reference proteome</keyword>
<dbReference type="AlphaFoldDB" id="A0A5D0XUH4"/>
<dbReference type="Proteomes" id="UP000323410">
    <property type="component" value="Unassembled WGS sequence"/>
</dbReference>
<dbReference type="RefSeq" id="WP_148599775.1">
    <property type="nucleotide sequence ID" value="NZ_VSLD01000001.1"/>
</dbReference>
<comment type="caution">
    <text evidence="2">The sequence shown here is derived from an EMBL/GenBank/DDBJ whole genome shotgun (WGS) entry which is preliminary data.</text>
</comment>
<comment type="similarity">
    <text evidence="1">Belongs to the asp23 family.</text>
</comment>
<dbReference type="Pfam" id="PF03780">
    <property type="entry name" value="Asp23"/>
    <property type="match status" value="1"/>
</dbReference>
<accession>A0A5D0XUH4</accession>
<organism evidence="2 3">
    <name type="scientific">Arthrobacter echini</name>
    <dbReference type="NCBI Taxonomy" id="1529066"/>
    <lineage>
        <taxon>Bacteria</taxon>
        <taxon>Bacillati</taxon>
        <taxon>Actinomycetota</taxon>
        <taxon>Actinomycetes</taxon>
        <taxon>Micrococcales</taxon>
        <taxon>Micrococcaceae</taxon>
        <taxon>Arthrobacter</taxon>
    </lineage>
</organism>